<dbReference type="InterPro" id="IPR004710">
    <property type="entry name" value="Bilac:Na_transpt"/>
</dbReference>
<sequence length="241" mass="25466">MPGIAFLLVHTFQLPKGIAAGLLLVGCCPGGVSSNIITYLSHGDVAFSVGMTTATTLLSPIMTPVLMLMLAGTSIEVQAWGMFRSILIVTILPVAAGVIGNWFFGAWRSYREFCRVMPGVSVISFACIVGGVVASNGNDFFTSGALIFLVVFLHNALGYVTGYGVGQLAEMGKAQKRTIAIEVGMQNAGLATNLASRHFPALPETAVAAAVSCVWHSISGTLLAGLFAWRDRKRTLLLKNQ</sequence>
<comment type="caution">
    <text evidence="6">The sequence shown here is derived from an EMBL/GenBank/DDBJ whole genome shotgun (WGS) entry which is preliminary data.</text>
</comment>
<feature type="transmembrane region" description="Helical" evidence="5">
    <location>
        <begin position="207"/>
        <end position="229"/>
    </location>
</feature>
<dbReference type="Pfam" id="PF01758">
    <property type="entry name" value="SBF"/>
    <property type="match status" value="1"/>
</dbReference>
<organism evidence="6">
    <name type="scientific">bioreactor metagenome</name>
    <dbReference type="NCBI Taxonomy" id="1076179"/>
    <lineage>
        <taxon>unclassified sequences</taxon>
        <taxon>metagenomes</taxon>
        <taxon>ecological metagenomes</taxon>
    </lineage>
</organism>
<dbReference type="InterPro" id="IPR002657">
    <property type="entry name" value="BilAc:Na_symport/Acr3"/>
</dbReference>
<keyword evidence="3 5" id="KW-1133">Transmembrane helix</keyword>
<evidence type="ECO:0000256" key="1">
    <source>
        <dbReference type="ARBA" id="ARBA00004141"/>
    </source>
</evidence>
<feature type="transmembrane region" description="Helical" evidence="5">
    <location>
        <begin position="18"/>
        <end position="40"/>
    </location>
</feature>
<evidence type="ECO:0000313" key="6">
    <source>
        <dbReference type="EMBL" id="MPM75542.1"/>
    </source>
</evidence>
<keyword evidence="4 5" id="KW-0472">Membrane</keyword>
<evidence type="ECO:0000256" key="2">
    <source>
        <dbReference type="ARBA" id="ARBA00022692"/>
    </source>
</evidence>
<dbReference type="PANTHER" id="PTHR10361:SF28">
    <property type="entry name" value="P3 PROTEIN-RELATED"/>
    <property type="match status" value="1"/>
</dbReference>
<feature type="transmembrane region" description="Helical" evidence="5">
    <location>
        <begin position="82"/>
        <end position="104"/>
    </location>
</feature>
<protein>
    <submittedName>
        <fullName evidence="6">Pantothenates transporter PanS</fullName>
    </submittedName>
</protein>
<accession>A0A645CFA9</accession>
<proteinExistence type="predicted"/>
<name>A0A645CFA9_9ZZZZ</name>
<evidence type="ECO:0000256" key="3">
    <source>
        <dbReference type="ARBA" id="ARBA00022989"/>
    </source>
</evidence>
<gene>
    <name evidence="6" type="primary">panS_16</name>
    <name evidence="6" type="ORF">SDC9_122535</name>
</gene>
<evidence type="ECO:0000256" key="4">
    <source>
        <dbReference type="ARBA" id="ARBA00023136"/>
    </source>
</evidence>
<dbReference type="AlphaFoldDB" id="A0A645CFA9"/>
<feature type="transmembrane region" description="Helical" evidence="5">
    <location>
        <begin position="140"/>
        <end position="166"/>
    </location>
</feature>
<dbReference type="GO" id="GO:0016020">
    <property type="term" value="C:membrane"/>
    <property type="evidence" value="ECO:0007669"/>
    <property type="project" value="UniProtKB-SubCell"/>
</dbReference>
<dbReference type="InterPro" id="IPR038770">
    <property type="entry name" value="Na+/solute_symporter_sf"/>
</dbReference>
<dbReference type="Gene3D" id="1.20.1530.20">
    <property type="match status" value="1"/>
</dbReference>
<reference evidence="6" key="1">
    <citation type="submission" date="2019-08" db="EMBL/GenBank/DDBJ databases">
        <authorList>
            <person name="Kucharzyk K."/>
            <person name="Murdoch R.W."/>
            <person name="Higgins S."/>
            <person name="Loffler F."/>
        </authorList>
    </citation>
    <scope>NUCLEOTIDE SEQUENCE</scope>
</reference>
<dbReference type="PANTHER" id="PTHR10361">
    <property type="entry name" value="SODIUM-BILE ACID COTRANSPORTER"/>
    <property type="match status" value="1"/>
</dbReference>
<evidence type="ECO:0000256" key="5">
    <source>
        <dbReference type="SAM" id="Phobius"/>
    </source>
</evidence>
<keyword evidence="2 5" id="KW-0812">Transmembrane</keyword>
<comment type="subcellular location">
    <subcellularLocation>
        <location evidence="1">Membrane</location>
        <topology evidence="1">Multi-pass membrane protein</topology>
    </subcellularLocation>
</comment>
<feature type="transmembrane region" description="Helical" evidence="5">
    <location>
        <begin position="47"/>
        <end position="70"/>
    </location>
</feature>
<dbReference type="EMBL" id="VSSQ01026694">
    <property type="protein sequence ID" value="MPM75542.1"/>
    <property type="molecule type" value="Genomic_DNA"/>
</dbReference>
<feature type="transmembrane region" description="Helical" evidence="5">
    <location>
        <begin position="116"/>
        <end position="134"/>
    </location>
</feature>